<dbReference type="EnsemblBacteria" id="AAS97797">
    <property type="protein sequence ID" value="AAS97797"/>
    <property type="gene ID" value="DVU_3329"/>
</dbReference>
<name>Q725U6_NITV2</name>
<accession>Q725U6</accession>
<gene>
    <name evidence="2" type="ordered locus">DVU_3329</name>
</gene>
<evidence type="ECO:0000313" key="3">
    <source>
        <dbReference type="Proteomes" id="UP000002194"/>
    </source>
</evidence>
<evidence type="ECO:0000256" key="1">
    <source>
        <dbReference type="SAM" id="MobiDB-lite"/>
    </source>
</evidence>
<sequence length="41" mass="4689">MDTALDTEIENLNQYQSGSQRLAVAQPERRVGARRRDDAAW</sequence>
<dbReference type="EMBL" id="AE017285">
    <property type="protein sequence ID" value="AAS97797.1"/>
    <property type="molecule type" value="Genomic_DNA"/>
</dbReference>
<evidence type="ECO:0000313" key="2">
    <source>
        <dbReference type="EMBL" id="AAS97797.1"/>
    </source>
</evidence>
<dbReference type="Proteomes" id="UP000002194">
    <property type="component" value="Chromosome"/>
</dbReference>
<dbReference type="HOGENOM" id="CLU_3269138_0_0_7"/>
<reference evidence="2 3" key="1">
    <citation type="journal article" date="2004" name="Nat. Biotechnol.">
        <title>The genome sequence of the anaerobic, sulfate-reducing bacterium Desulfovibrio vulgaris Hildenborough.</title>
        <authorList>
            <person name="Heidelberg J.F."/>
            <person name="Seshadri R."/>
            <person name="Haveman S.A."/>
            <person name="Hemme C.L."/>
            <person name="Paulsen I.T."/>
            <person name="Kolonay J.F."/>
            <person name="Eisen J.A."/>
            <person name="Ward N."/>
            <person name="Methe B."/>
            <person name="Brinkac L.M."/>
            <person name="Daugherty S.C."/>
            <person name="Deboy R.T."/>
            <person name="Dodson R.J."/>
            <person name="Durkin A.S."/>
            <person name="Madupu R."/>
            <person name="Nelson W.C."/>
            <person name="Sullivan S.A."/>
            <person name="Fouts D."/>
            <person name="Haft D.H."/>
            <person name="Selengut J."/>
            <person name="Peterson J.D."/>
            <person name="Davidsen T.M."/>
            <person name="Zafar N."/>
            <person name="Zhou L."/>
            <person name="Radune D."/>
            <person name="Dimitrov G."/>
            <person name="Hance M."/>
            <person name="Tran K."/>
            <person name="Khouri H."/>
            <person name="Gill J."/>
            <person name="Utterback T.R."/>
            <person name="Feldblyum T.V."/>
            <person name="Wall J.D."/>
            <person name="Voordouw G."/>
            <person name="Fraser C.M."/>
        </authorList>
    </citation>
    <scope>NUCLEOTIDE SEQUENCE [LARGE SCALE GENOMIC DNA]</scope>
    <source>
        <strain evidence="3">ATCC 29579 / DSM 644 / NCIMB 8303 / VKM B-1760 / Hildenborough</strain>
    </source>
</reference>
<feature type="compositionally biased region" description="Basic and acidic residues" evidence="1">
    <location>
        <begin position="27"/>
        <end position="41"/>
    </location>
</feature>
<dbReference type="AlphaFoldDB" id="Q725U6"/>
<dbReference type="STRING" id="882.DVU_3329"/>
<dbReference type="KEGG" id="dvu:DVU_3329"/>
<organism evidence="2 3">
    <name type="scientific">Nitratidesulfovibrio vulgaris (strain ATCC 29579 / DSM 644 / CCUG 34227 / NCIMB 8303 / VKM B-1760 / Hildenborough)</name>
    <name type="common">Desulfovibrio vulgaris</name>
    <dbReference type="NCBI Taxonomy" id="882"/>
    <lineage>
        <taxon>Bacteria</taxon>
        <taxon>Pseudomonadati</taxon>
        <taxon>Thermodesulfobacteriota</taxon>
        <taxon>Desulfovibrionia</taxon>
        <taxon>Desulfovibrionales</taxon>
        <taxon>Desulfovibrionaceae</taxon>
        <taxon>Nitratidesulfovibrio</taxon>
    </lineage>
</organism>
<protein>
    <submittedName>
        <fullName evidence="2">Uncharacterized protein</fullName>
    </submittedName>
</protein>
<feature type="region of interest" description="Disordered" evidence="1">
    <location>
        <begin position="18"/>
        <end position="41"/>
    </location>
</feature>
<dbReference type="PaxDb" id="882-DVU_3329"/>
<proteinExistence type="predicted"/>
<keyword evidence="3" id="KW-1185">Reference proteome</keyword>